<evidence type="ECO:0000313" key="4">
    <source>
        <dbReference type="Proteomes" id="UP000262825"/>
    </source>
</evidence>
<accession>A0A376B8A1</accession>
<dbReference type="PANTHER" id="PTHR47349:SF1">
    <property type="entry name" value="AER328WP"/>
    <property type="match status" value="1"/>
</dbReference>
<evidence type="ECO:0000313" key="3">
    <source>
        <dbReference type="EMBL" id="SSD60370.1"/>
    </source>
</evidence>
<organism evidence="3 4">
    <name type="scientific">Saccharomycodes ludwigii</name>
    <dbReference type="NCBI Taxonomy" id="36035"/>
    <lineage>
        <taxon>Eukaryota</taxon>
        <taxon>Fungi</taxon>
        <taxon>Dikarya</taxon>
        <taxon>Ascomycota</taxon>
        <taxon>Saccharomycotina</taxon>
        <taxon>Saccharomycetes</taxon>
        <taxon>Saccharomycodales</taxon>
        <taxon>Saccharomycodaceae</taxon>
        <taxon>Saccharomycodes</taxon>
    </lineage>
</organism>
<dbReference type="Pfam" id="PF26147">
    <property type="entry name" value="AB_HYDROLASE_YMC0-YMC35"/>
    <property type="match status" value="1"/>
</dbReference>
<dbReference type="AlphaFoldDB" id="A0A376B8A1"/>
<evidence type="ECO:0000256" key="1">
    <source>
        <dbReference type="SAM" id="MobiDB-lite"/>
    </source>
</evidence>
<gene>
    <name evidence="3" type="ORF">SCODWIG_02131</name>
</gene>
<sequence length="720" mass="81373">MSDDNKNLPGTTVLLEIQAQQRDPSAVNNLNIQKTRQSSINSPSIWNFWRPSSVSDLDHKININPPVIDNTTNKTIESTSSISSTRSMILDDNVVCEESSVAILSSKQKNNNNNNNKRTWSLWSLKQKNPEIPDVSSKGKEENNVDESDNSTADSVSKIATADSSVNLSKINPNESSLNLINELILQDFIATDIQPQNPKHEHRSNTDISTNTSVNTAIKNGVDQQLLDDSNKNTPTKNNTTANTDEVVIDPDESINVQDKNIVAPQFDTLPAKPILSLIYDFIFPGNFTQFSGIRNILSLSMPVSTPTLTYNTSANNGISLNQSPVPYNSTVLNTPDKSKAEKHLYRNHHYTDIMNPPPKRIMLIGVHGFFPHKNVRKLLGNPTGTSTKFITEAEFSIRKYYKGQKLHIDKIALEREGMVFDRVNFFYDILTKYKEELNSADLIYFVSHSQGCPVSIILLGRLIEDGVIIPDPSFKRKIGILAMAGINNGPLYAMDKTWFAKIYFKFENEMSKELFSFQDFNSIQSRKYMTNLRIIISCNVKICFIGSITDQLVPLYSSSCSFAFHPNIFRSTFIDKDSETPKFLIKVVETANILTNLGLNDHGIIKEISKTLVGPLTGGGHSKIYFEHQVYQMGFQFAWETSHLNEQQPVIFKPYKVSEIGTHLTRLPWCMRGFLNETKNHLGKQVVDEMFTELHNWYPKDEELIRIKDTLQGMLQNI</sequence>
<keyword evidence="4" id="KW-1185">Reference proteome</keyword>
<evidence type="ECO:0000259" key="2">
    <source>
        <dbReference type="Pfam" id="PF26147"/>
    </source>
</evidence>
<dbReference type="Proteomes" id="UP000262825">
    <property type="component" value="Unassembled WGS sequence"/>
</dbReference>
<feature type="domain" description="YMC020W-like alpha/beta hydrolase" evidence="2">
    <location>
        <begin position="348"/>
        <end position="679"/>
    </location>
</feature>
<feature type="region of interest" description="Disordered" evidence="1">
    <location>
        <begin position="130"/>
        <end position="157"/>
    </location>
</feature>
<dbReference type="PANTHER" id="PTHR47349">
    <property type="entry name" value="CHROMOSOME 8, WHOLE GENOME SHOTGUN SEQUENCE"/>
    <property type="match status" value="1"/>
</dbReference>
<protein>
    <recommendedName>
        <fullName evidence="2">YMC020W-like alpha/beta hydrolase domain-containing protein</fullName>
    </recommendedName>
</protein>
<dbReference type="InterPro" id="IPR058933">
    <property type="entry name" value="YMC020W-like_ab_hydrolase"/>
</dbReference>
<dbReference type="VEuPathDB" id="FungiDB:SCODWIG_02131"/>
<name>A0A376B8A1_9ASCO</name>
<dbReference type="EMBL" id="UFAJ01000338">
    <property type="protein sequence ID" value="SSD60370.1"/>
    <property type="molecule type" value="Genomic_DNA"/>
</dbReference>
<proteinExistence type="predicted"/>
<reference evidence="4" key="1">
    <citation type="submission" date="2018-06" db="EMBL/GenBank/DDBJ databases">
        <authorList>
            <person name="Guldener U."/>
        </authorList>
    </citation>
    <scope>NUCLEOTIDE SEQUENCE [LARGE SCALE GENOMIC DNA]</scope>
    <source>
        <strain evidence="4">UTAD17</strain>
    </source>
</reference>
<dbReference type="InterPro" id="IPR058934">
    <property type="entry name" value="YMC020W-like"/>
</dbReference>